<evidence type="ECO:0000313" key="1">
    <source>
        <dbReference type="EMBL" id="KAK1868680.1"/>
    </source>
</evidence>
<organism evidence="1 2">
    <name type="scientific">Pyropia yezoensis</name>
    <name type="common">Susabi-nori</name>
    <name type="synonym">Porphyra yezoensis</name>
    <dbReference type="NCBI Taxonomy" id="2788"/>
    <lineage>
        <taxon>Eukaryota</taxon>
        <taxon>Rhodophyta</taxon>
        <taxon>Bangiophyceae</taxon>
        <taxon>Bangiales</taxon>
        <taxon>Bangiaceae</taxon>
        <taxon>Pyropia</taxon>
    </lineage>
</organism>
<accession>A0ACC3CEP0</accession>
<sequence>MSLPPTRAPAFPPEKVVTALWTIKSRSLATANATSDMGASDEMAARVGAPTDKATFEAAAAKFVMVAIDKYIAVAYGSSARGGGVGSLEKAADVLGAVVDHYVAVRCAARGGKFQPSSADRSVLEGMLGGALRGLVAAAGDPYGAGWKHREQSKASAMAAFQPVLAAYADAGMRSTA</sequence>
<dbReference type="EMBL" id="CM020620">
    <property type="protein sequence ID" value="KAK1868680.1"/>
    <property type="molecule type" value="Genomic_DNA"/>
</dbReference>
<proteinExistence type="predicted"/>
<comment type="caution">
    <text evidence="1">The sequence shown here is derived from an EMBL/GenBank/DDBJ whole genome shotgun (WGS) entry which is preliminary data.</text>
</comment>
<name>A0ACC3CEP0_PYRYE</name>
<evidence type="ECO:0000313" key="2">
    <source>
        <dbReference type="Proteomes" id="UP000798662"/>
    </source>
</evidence>
<reference evidence="1" key="1">
    <citation type="submission" date="2019-11" db="EMBL/GenBank/DDBJ databases">
        <title>Nori genome reveals adaptations in red seaweeds to the harsh intertidal environment.</title>
        <authorList>
            <person name="Wang D."/>
            <person name="Mao Y."/>
        </authorList>
    </citation>
    <scope>NUCLEOTIDE SEQUENCE</scope>
    <source>
        <tissue evidence="1">Gametophyte</tissue>
    </source>
</reference>
<keyword evidence="2" id="KW-1185">Reference proteome</keyword>
<dbReference type="Proteomes" id="UP000798662">
    <property type="component" value="Chromosome 3"/>
</dbReference>
<gene>
    <name evidence="1" type="ORF">I4F81_011164</name>
</gene>
<protein>
    <submittedName>
        <fullName evidence="1">Uncharacterized protein</fullName>
    </submittedName>
</protein>